<keyword evidence="1" id="KW-0175">Coiled coil</keyword>
<organism evidence="5">
    <name type="scientific">Rodentolepis nana</name>
    <name type="common">Dwarf tapeworm</name>
    <name type="synonym">Hymenolepis nana</name>
    <dbReference type="NCBI Taxonomy" id="102285"/>
    <lineage>
        <taxon>Eukaryota</taxon>
        <taxon>Metazoa</taxon>
        <taxon>Spiralia</taxon>
        <taxon>Lophotrochozoa</taxon>
        <taxon>Platyhelminthes</taxon>
        <taxon>Cestoda</taxon>
        <taxon>Eucestoda</taxon>
        <taxon>Cyclophyllidea</taxon>
        <taxon>Hymenolepididae</taxon>
        <taxon>Rodentolepis</taxon>
    </lineage>
</organism>
<dbReference type="WBParaSite" id="HNAJ_0000225401-mRNA-1">
    <property type="protein sequence ID" value="HNAJ_0000225401-mRNA-1"/>
    <property type="gene ID" value="HNAJ_0000225401"/>
</dbReference>
<keyword evidence="4" id="KW-1185">Reference proteome</keyword>
<evidence type="ECO:0000256" key="2">
    <source>
        <dbReference type="SAM" id="MobiDB-lite"/>
    </source>
</evidence>
<feature type="region of interest" description="Disordered" evidence="2">
    <location>
        <begin position="333"/>
        <end position="384"/>
    </location>
</feature>
<feature type="coiled-coil region" evidence="1">
    <location>
        <begin position="303"/>
        <end position="330"/>
    </location>
</feature>
<dbReference type="OrthoDB" id="30551at2759"/>
<gene>
    <name evidence="3" type="ORF">HNAJ_LOCUS2253</name>
</gene>
<feature type="compositionally biased region" description="Polar residues" evidence="2">
    <location>
        <begin position="335"/>
        <end position="384"/>
    </location>
</feature>
<name>A0A0R3T5B6_RODNA</name>
<evidence type="ECO:0000313" key="4">
    <source>
        <dbReference type="Proteomes" id="UP000278807"/>
    </source>
</evidence>
<dbReference type="EMBL" id="UZAE01001062">
    <property type="protein sequence ID" value="VDN98112.1"/>
    <property type="molecule type" value="Genomic_DNA"/>
</dbReference>
<dbReference type="AlphaFoldDB" id="A0A0R3T5B6"/>
<evidence type="ECO:0000313" key="5">
    <source>
        <dbReference type="WBParaSite" id="HNAJ_0000225401-mRNA-1"/>
    </source>
</evidence>
<proteinExistence type="predicted"/>
<protein>
    <submittedName>
        <fullName evidence="3 5">Uncharacterized protein</fullName>
    </submittedName>
</protein>
<reference evidence="5" key="1">
    <citation type="submission" date="2017-02" db="UniProtKB">
        <authorList>
            <consortium name="WormBaseParasite"/>
        </authorList>
    </citation>
    <scope>IDENTIFICATION</scope>
</reference>
<evidence type="ECO:0000313" key="3">
    <source>
        <dbReference type="EMBL" id="VDN98112.1"/>
    </source>
</evidence>
<dbReference type="STRING" id="102285.A0A0R3T5B6"/>
<accession>A0A0R3T5B6</accession>
<dbReference type="Proteomes" id="UP000278807">
    <property type="component" value="Unassembled WGS sequence"/>
</dbReference>
<evidence type="ECO:0000256" key="1">
    <source>
        <dbReference type="SAM" id="Coils"/>
    </source>
</evidence>
<sequence>MRLLLAISASFMPSHIHDIKHEIRDRHAAFGGQKVWHHVTSIGSEATLAQHRFFPTAYRIQPITIHRLVPAVRPPLLHVAAAPVQAQFQQRYSKNTSSSSLARRISSHIYSREHRGRSLQKDPPEIQSRLRSCENLVLREEPENPIRTSKSLNALHGKTFVSKLVIPQLRNGRSFSLVNRSSNSISLKPSTITKNQSVYGGFVNHGFSDLPTEAVASEQSVQKLPPTTQIAKFRIDLANVKSDLLQLQEVLSTSTVTESGITQTVSDYTLSNTLAEQNMKNGFCQNSGTNSINDEKLSKLADNAELRQAVGELTNSLKQLQVENKSLRQRLNENMGPQANNSSNGPQTWSFSSESIPNTPCSPPETTQQTNFALVSGQPYSPLS</sequence>
<reference evidence="3 4" key="2">
    <citation type="submission" date="2018-11" db="EMBL/GenBank/DDBJ databases">
        <authorList>
            <consortium name="Pathogen Informatics"/>
        </authorList>
    </citation>
    <scope>NUCLEOTIDE SEQUENCE [LARGE SCALE GENOMIC DNA]</scope>
</reference>